<dbReference type="AlphaFoldDB" id="A0A2N5XYT9"/>
<name>A0A2N5XYT9_9GAMM</name>
<evidence type="ECO:0000313" key="1">
    <source>
        <dbReference type="EMBL" id="PLW81306.1"/>
    </source>
</evidence>
<dbReference type="Proteomes" id="UP000234845">
    <property type="component" value="Unassembled WGS sequence"/>
</dbReference>
<sequence>MGLDIAFNRQLAIAAGLEIKVQTNLSAEEIAEIRAEATDPGYLAWAEAEVTCLCNPTIFNRPFE</sequence>
<reference evidence="2" key="1">
    <citation type="submission" date="2017-11" db="EMBL/GenBank/DDBJ databases">
        <title>The draft genome sequence of Chromatocurvus sp. F02.</title>
        <authorList>
            <person name="Du Z.-J."/>
            <person name="Chang Y.-Q."/>
        </authorList>
    </citation>
    <scope>NUCLEOTIDE SEQUENCE [LARGE SCALE GENOMIC DNA]</scope>
    <source>
        <strain evidence="2">F02</strain>
    </source>
</reference>
<dbReference type="EMBL" id="PKLZ01000014">
    <property type="protein sequence ID" value="PLW81306.1"/>
    <property type="molecule type" value="Genomic_DNA"/>
</dbReference>
<proteinExistence type="predicted"/>
<dbReference type="RefSeq" id="WP_101522507.1">
    <property type="nucleotide sequence ID" value="NZ_PKLZ01000014.1"/>
</dbReference>
<keyword evidence="2" id="KW-1185">Reference proteome</keyword>
<organism evidence="1 2">
    <name type="scientific">Kineobactrum sediminis</name>
    <dbReference type="NCBI Taxonomy" id="1905677"/>
    <lineage>
        <taxon>Bacteria</taxon>
        <taxon>Pseudomonadati</taxon>
        <taxon>Pseudomonadota</taxon>
        <taxon>Gammaproteobacteria</taxon>
        <taxon>Cellvibrionales</taxon>
        <taxon>Halieaceae</taxon>
        <taxon>Kineobactrum</taxon>
    </lineage>
</organism>
<accession>A0A2N5XYT9</accession>
<protein>
    <submittedName>
        <fullName evidence="1">Uncharacterized protein</fullName>
    </submittedName>
</protein>
<evidence type="ECO:0000313" key="2">
    <source>
        <dbReference type="Proteomes" id="UP000234845"/>
    </source>
</evidence>
<comment type="caution">
    <text evidence="1">The sequence shown here is derived from an EMBL/GenBank/DDBJ whole genome shotgun (WGS) entry which is preliminary data.</text>
</comment>
<gene>
    <name evidence="1" type="ORF">CWI75_15840</name>
</gene>